<dbReference type="Gene3D" id="1.25.40.10">
    <property type="entry name" value="Tetratricopeptide repeat domain"/>
    <property type="match status" value="3"/>
</dbReference>
<dbReference type="Pfam" id="PF08445">
    <property type="entry name" value="FR47"/>
    <property type="match status" value="1"/>
</dbReference>
<feature type="region of interest" description="Disordered" evidence="1">
    <location>
        <begin position="836"/>
        <end position="945"/>
    </location>
</feature>
<comment type="caution">
    <text evidence="3">The sequence shown here is derived from an EMBL/GenBank/DDBJ whole genome shotgun (WGS) entry which is preliminary data.</text>
</comment>
<feature type="compositionally biased region" description="Polar residues" evidence="1">
    <location>
        <begin position="915"/>
        <end position="927"/>
    </location>
</feature>
<sequence length="945" mass="108705">MDKARQVKASEFWELFHYLKGFGDKSFLVTGQLIQDWQRGTIEGRWWEDRWPEPQLVVCFRGGITQSTLIIFSINCDTAFHVLSQVQLHPGFLFFAVPDSVVPSIEKVASMQNYSLKFETCYTYVLGNTKATVNTDNQYFLQSEFLLDRLTVEDAVMVNRFWPYADKNSNRTLEYIRFLIQSFPSACVRRKDDQRVFSTSLVGWVLCNDYGAIGMLHVLEEYRNRGFAKAMVSKLTADILEWQKSQTPPERPPPYCFIVTTNSRSLDCCREVNYPKPRNVVGVVVDSSIFLPMNKQGTLTQPPSQRDITYAQLLELQSLHEKREYNILLQKSNKILQNANASGVSKPSTTSKKLLVTLQARCFALLKLGRTKEALETVDKLLVESFKTTEILYYKSYALYSQYQLEEALECCNQIKELDPQRNCINLEAQSLFRFGRYKEAAELFCQYLNFHPSKEIACNAAAAQVLCGNPNEALSICQKQPDSYEIMFIEACAYCEIGRYEKAEQCLLAAIQQCSNLLQEASPEEVEDELLPLRTQLAYVYQMSHREIEAEQLLNDLVTKRTNDQNSYSVAVCNLVSLRGYREVHDSLKRLKSITSKNSFMKLTNKQQVAILLNRLVLLLHLRKWDACLSGLEQLKKREEWELVLYVQCCILDKQRKWDEAIQFIRDFCLLHPELSFACDAIMAQIYLNKGDLKGCIEILKHSNNFSHYPGVICTVACLYELLGETSTAVQMMRELVQNVRGENGKKLIVFLGRLLRRKHLYGEAKQLLEEYLSQHPNDLQVVAENVLATCHVELNNAVAWADQLPSFTVDSSVQTEEIESRTLGFILRGYRSSSNVEPKQRDNNNVRKKRRRRGKKPLPRGYDPNRPPPDPEKWLPKSARNAQKKKKKSNKHLESAKMQGSDVSKVDNHMTVDWSSAQVNDSQILSDRPKGVSRRKAPRKRRQ</sequence>
<organism evidence="3 4">
    <name type="scientific">Galdieria yellowstonensis</name>
    <dbReference type="NCBI Taxonomy" id="3028027"/>
    <lineage>
        <taxon>Eukaryota</taxon>
        <taxon>Rhodophyta</taxon>
        <taxon>Bangiophyceae</taxon>
        <taxon>Galdieriales</taxon>
        <taxon>Galdieriaceae</taxon>
        <taxon>Galdieria</taxon>
    </lineage>
</organism>
<dbReference type="InterPro" id="IPR013653">
    <property type="entry name" value="GCN5-like_dom"/>
</dbReference>
<dbReference type="SUPFAM" id="SSF55729">
    <property type="entry name" value="Acyl-CoA N-acyltransferases (Nat)"/>
    <property type="match status" value="1"/>
</dbReference>
<dbReference type="Proteomes" id="UP001300502">
    <property type="component" value="Unassembled WGS sequence"/>
</dbReference>
<evidence type="ECO:0000313" key="4">
    <source>
        <dbReference type="Proteomes" id="UP001300502"/>
    </source>
</evidence>
<dbReference type="SUPFAM" id="SSF48452">
    <property type="entry name" value="TPR-like"/>
    <property type="match status" value="1"/>
</dbReference>
<feature type="compositionally biased region" description="Basic residues" evidence="1">
    <location>
        <begin position="933"/>
        <end position="945"/>
    </location>
</feature>
<name>A0AAV9IA94_9RHOD</name>
<accession>A0AAV9IA94</accession>
<dbReference type="Pfam" id="PF12895">
    <property type="entry name" value="ANAPC3"/>
    <property type="match status" value="1"/>
</dbReference>
<evidence type="ECO:0000259" key="2">
    <source>
        <dbReference type="Pfam" id="PF08445"/>
    </source>
</evidence>
<dbReference type="EMBL" id="JANCYU010000023">
    <property type="protein sequence ID" value="KAK4524350.1"/>
    <property type="molecule type" value="Genomic_DNA"/>
</dbReference>
<proteinExistence type="predicted"/>
<dbReference type="AlphaFoldDB" id="A0AAV9IA94"/>
<feature type="domain" description="GCN5-related N-acetyltransferase Rv2170-like" evidence="2">
    <location>
        <begin position="199"/>
        <end position="244"/>
    </location>
</feature>
<dbReference type="InterPro" id="IPR011990">
    <property type="entry name" value="TPR-like_helical_dom_sf"/>
</dbReference>
<reference evidence="3 4" key="1">
    <citation type="submission" date="2022-07" db="EMBL/GenBank/DDBJ databases">
        <title>Genome-wide signatures of adaptation to extreme environments.</title>
        <authorList>
            <person name="Cho C.H."/>
            <person name="Yoon H.S."/>
        </authorList>
    </citation>
    <scope>NUCLEOTIDE SEQUENCE [LARGE SCALE GENOMIC DNA]</scope>
    <source>
        <strain evidence="3 4">108.79 E11</strain>
    </source>
</reference>
<dbReference type="PANTHER" id="PTHR14094">
    <property type="entry name" value="SIGNAL RECOGNITION PARTICLE 72"/>
    <property type="match status" value="1"/>
</dbReference>
<dbReference type="GO" id="GO:0016747">
    <property type="term" value="F:acyltransferase activity, transferring groups other than amino-acyl groups"/>
    <property type="evidence" value="ECO:0007669"/>
    <property type="project" value="InterPro"/>
</dbReference>
<keyword evidence="4" id="KW-1185">Reference proteome</keyword>
<dbReference type="GO" id="GO:0005786">
    <property type="term" value="C:signal recognition particle, endoplasmic reticulum targeting"/>
    <property type="evidence" value="ECO:0007669"/>
    <property type="project" value="TreeGrafter"/>
</dbReference>
<protein>
    <recommendedName>
        <fullName evidence="2">GCN5-related N-acetyltransferase Rv2170-like domain-containing protein</fullName>
    </recommendedName>
</protein>
<evidence type="ECO:0000313" key="3">
    <source>
        <dbReference type="EMBL" id="KAK4524350.1"/>
    </source>
</evidence>
<dbReference type="InterPro" id="IPR019734">
    <property type="entry name" value="TPR_rpt"/>
</dbReference>
<dbReference type="CDD" id="cd04301">
    <property type="entry name" value="NAT_SF"/>
    <property type="match status" value="1"/>
</dbReference>
<dbReference type="PANTHER" id="PTHR14094:SF9">
    <property type="entry name" value="SIGNAL RECOGNITION PARTICLE SUBUNIT SRP72"/>
    <property type="match status" value="1"/>
</dbReference>
<evidence type="ECO:0000256" key="1">
    <source>
        <dbReference type="SAM" id="MobiDB-lite"/>
    </source>
</evidence>
<dbReference type="InterPro" id="IPR016181">
    <property type="entry name" value="Acyl_CoA_acyltransferase"/>
</dbReference>
<dbReference type="GO" id="GO:0006614">
    <property type="term" value="P:SRP-dependent cotranslational protein targeting to membrane"/>
    <property type="evidence" value="ECO:0007669"/>
    <property type="project" value="InterPro"/>
</dbReference>
<dbReference type="GO" id="GO:0043022">
    <property type="term" value="F:ribosome binding"/>
    <property type="evidence" value="ECO:0007669"/>
    <property type="project" value="TreeGrafter"/>
</dbReference>
<dbReference type="InterPro" id="IPR026270">
    <property type="entry name" value="SRP72"/>
</dbReference>
<gene>
    <name evidence="3" type="ORF">GAYE_SCF03G2250</name>
</gene>
<feature type="compositionally biased region" description="Basic residues" evidence="1">
    <location>
        <begin position="848"/>
        <end position="860"/>
    </location>
</feature>
<dbReference type="GO" id="GO:0008312">
    <property type="term" value="F:7S RNA binding"/>
    <property type="evidence" value="ECO:0007669"/>
    <property type="project" value="TreeGrafter"/>
</dbReference>
<dbReference type="SMART" id="SM00028">
    <property type="entry name" value="TPR"/>
    <property type="match status" value="2"/>
</dbReference>
<dbReference type="Gene3D" id="3.40.630.30">
    <property type="match status" value="1"/>
</dbReference>